<evidence type="ECO:0000313" key="3">
    <source>
        <dbReference type="EMBL" id="XDO97873.1"/>
    </source>
</evidence>
<feature type="region of interest" description="Disordered" evidence="1">
    <location>
        <begin position="18"/>
        <end position="51"/>
    </location>
</feature>
<dbReference type="RefSeq" id="WP_369061373.1">
    <property type="nucleotide sequence ID" value="NZ_CP158375.1"/>
</dbReference>
<evidence type="ECO:0000256" key="1">
    <source>
        <dbReference type="SAM" id="MobiDB-lite"/>
    </source>
</evidence>
<organism evidence="3">
    <name type="scientific">Caulobacter sp. 73W</name>
    <dbReference type="NCBI Taxonomy" id="3161137"/>
    <lineage>
        <taxon>Bacteria</taxon>
        <taxon>Pseudomonadati</taxon>
        <taxon>Pseudomonadota</taxon>
        <taxon>Alphaproteobacteria</taxon>
        <taxon>Caulobacterales</taxon>
        <taxon>Caulobacteraceae</taxon>
        <taxon>Caulobacter</taxon>
    </lineage>
</organism>
<protein>
    <submittedName>
        <fullName evidence="3">Uncharacterized protein</fullName>
    </submittedName>
</protein>
<name>A0AB39KVW0_9CAUL</name>
<gene>
    <name evidence="3" type="ORF">ABOZ73_05500</name>
</gene>
<dbReference type="AlphaFoldDB" id="A0AB39KVW0"/>
<feature type="region of interest" description="Disordered" evidence="1">
    <location>
        <begin position="195"/>
        <end position="229"/>
    </location>
</feature>
<feature type="signal peptide" evidence="2">
    <location>
        <begin position="1"/>
        <end position="20"/>
    </location>
</feature>
<feature type="compositionally biased region" description="Low complexity" evidence="1">
    <location>
        <begin position="196"/>
        <end position="206"/>
    </location>
</feature>
<sequence length="229" mass="24145">MIRALLPLLISTALALPAAAQEAPPPQPDEEAAEAAPAPQPQIERPYEAAPAAEVGPVYDARVQGRIGAAQSQRGRLDGGWILSDQAGARLYALQFSQTTDSGLEGAWRDLRRGGVSTLGVMDELTEAGGEVVAILPGKDPTTPTRLVLRPDADGWAGEMREDGSVRAVMARRDPISAAWDSYTPGSSTRPFVAGAPAAKAAPAKATVKRKAPVKRRATAKRGKGKRRR</sequence>
<keyword evidence="2" id="KW-0732">Signal</keyword>
<reference evidence="3" key="1">
    <citation type="submission" date="2024-06" db="EMBL/GenBank/DDBJ databases">
        <title>Caulobacter inopinatus, sp. nov.</title>
        <authorList>
            <person name="Donachie S.P."/>
        </authorList>
    </citation>
    <scope>NUCLEOTIDE SEQUENCE</scope>
    <source>
        <strain evidence="3">73W</strain>
    </source>
</reference>
<evidence type="ECO:0000256" key="2">
    <source>
        <dbReference type="SAM" id="SignalP"/>
    </source>
</evidence>
<proteinExistence type="predicted"/>
<dbReference type="EMBL" id="CP158375">
    <property type="protein sequence ID" value="XDO97873.1"/>
    <property type="molecule type" value="Genomic_DNA"/>
</dbReference>
<accession>A0AB39KVW0</accession>
<feature type="compositionally biased region" description="Basic residues" evidence="1">
    <location>
        <begin position="207"/>
        <end position="229"/>
    </location>
</feature>
<feature type="chain" id="PRO_5044307226" evidence="2">
    <location>
        <begin position="21"/>
        <end position="229"/>
    </location>
</feature>